<dbReference type="InterPro" id="IPR003594">
    <property type="entry name" value="HATPase_dom"/>
</dbReference>
<evidence type="ECO:0000256" key="6">
    <source>
        <dbReference type="ARBA" id="ARBA00022679"/>
    </source>
</evidence>
<keyword evidence="10" id="KW-1133">Transmembrane helix</keyword>
<dbReference type="PANTHER" id="PTHR44936:SF10">
    <property type="entry name" value="SENSOR PROTEIN RSTB"/>
    <property type="match status" value="1"/>
</dbReference>
<proteinExistence type="predicted"/>
<sequence>MFINKTGLFSSLQLKLFSYFAFSLLAILLIATGIERVVINRLLTLPQSTQAQINDLALQATDLVNKGELASLTRWENNQEFRVYVLDKDLTSITKSALHPHFIFKLQYMRQLHLPMGNSVRKPLIGIPLPNAHFSNGPLTLVVQLKPELHPAQKLTQSLWIIRVLVGISVLLVFTSILTRYLITPLKHLKMGTQALASGRLDTRIAQHFSVNEPEFYHLATEFDHMAEQVQQSMQNQKRLLRDVSHELRTPLARQELALHLLAKQASPEQSKFVKRLGQENQQMASLITSILDYSRLNNAYVELTYALVSLKDIRSRVLSDIQFEAKDGQTITWTELGRDLSIMTDASFLIRAIDNVLRNALKYAGEHCNVVINSHVCDGKLVIDIQDDGPGIPESELDNLFNPFTRMDEARHSSQGGYGLGLAIVKQSLKLLGGEVNATNQYRGGLCISFNLPLNLMETAKAECLHAMKQQNYEVSTS</sequence>
<dbReference type="OrthoDB" id="9804645at2"/>
<keyword evidence="10" id="KW-0812">Transmembrane</keyword>
<dbReference type="InterPro" id="IPR031930">
    <property type="entry name" value="HK_sensor"/>
</dbReference>
<dbReference type="GO" id="GO:0005524">
    <property type="term" value="F:ATP binding"/>
    <property type="evidence" value="ECO:0007669"/>
    <property type="project" value="UniProtKB-KW"/>
</dbReference>
<evidence type="ECO:0000256" key="3">
    <source>
        <dbReference type="ARBA" id="ARBA00012438"/>
    </source>
</evidence>
<dbReference type="GO" id="GO:0000155">
    <property type="term" value="F:phosphorelay sensor kinase activity"/>
    <property type="evidence" value="ECO:0007669"/>
    <property type="project" value="InterPro"/>
</dbReference>
<dbReference type="PANTHER" id="PTHR44936">
    <property type="entry name" value="SENSOR PROTEIN CREC"/>
    <property type="match status" value="1"/>
</dbReference>
<dbReference type="Pfam" id="PF02518">
    <property type="entry name" value="HATPase_c"/>
    <property type="match status" value="1"/>
</dbReference>
<dbReference type="Pfam" id="PF16750">
    <property type="entry name" value="HK_sensor"/>
    <property type="match status" value="1"/>
</dbReference>
<organism evidence="13 14">
    <name type="scientific">Shewanella psychrophila</name>
    <dbReference type="NCBI Taxonomy" id="225848"/>
    <lineage>
        <taxon>Bacteria</taxon>
        <taxon>Pseudomonadati</taxon>
        <taxon>Pseudomonadota</taxon>
        <taxon>Gammaproteobacteria</taxon>
        <taxon>Alteromonadales</taxon>
        <taxon>Shewanellaceae</taxon>
        <taxon>Shewanella</taxon>
    </lineage>
</organism>
<keyword evidence="14" id="KW-1185">Reference proteome</keyword>
<keyword evidence="9" id="KW-0067">ATP-binding</keyword>
<keyword evidence="8 13" id="KW-0418">Kinase</keyword>
<dbReference type="KEGG" id="spsw:Sps_01189"/>
<dbReference type="InterPro" id="IPR003660">
    <property type="entry name" value="HAMP_dom"/>
</dbReference>
<keyword evidence="5" id="KW-0597">Phosphoprotein</keyword>
<reference evidence="13 14" key="1">
    <citation type="submission" date="2016-03" db="EMBL/GenBank/DDBJ databases">
        <title>Complete genome sequence of Shewanella psychrophila WP2, a deep sea bacterium isolated from west Pacific sediment.</title>
        <authorList>
            <person name="Xu G."/>
            <person name="Jian H."/>
        </authorList>
    </citation>
    <scope>NUCLEOTIDE SEQUENCE [LARGE SCALE GENOMIC DNA]</scope>
    <source>
        <strain evidence="13 14">WP2</strain>
    </source>
</reference>
<dbReference type="PROSITE" id="PS50109">
    <property type="entry name" value="HIS_KIN"/>
    <property type="match status" value="1"/>
</dbReference>
<evidence type="ECO:0000259" key="12">
    <source>
        <dbReference type="PROSITE" id="PS50885"/>
    </source>
</evidence>
<feature type="transmembrane region" description="Helical" evidence="10">
    <location>
        <begin position="16"/>
        <end position="34"/>
    </location>
</feature>
<feature type="domain" description="Histidine kinase" evidence="11">
    <location>
        <begin position="243"/>
        <end position="457"/>
    </location>
</feature>
<evidence type="ECO:0000256" key="10">
    <source>
        <dbReference type="SAM" id="Phobius"/>
    </source>
</evidence>
<keyword evidence="10" id="KW-0472">Membrane</keyword>
<dbReference type="InterPro" id="IPR036890">
    <property type="entry name" value="HATPase_C_sf"/>
</dbReference>
<keyword evidence="4" id="KW-1003">Cell membrane</keyword>
<dbReference type="InterPro" id="IPR036097">
    <property type="entry name" value="HisK_dim/P_sf"/>
</dbReference>
<dbReference type="PRINTS" id="PR00344">
    <property type="entry name" value="BCTRLSENSOR"/>
</dbReference>
<evidence type="ECO:0000259" key="11">
    <source>
        <dbReference type="PROSITE" id="PS50109"/>
    </source>
</evidence>
<dbReference type="EC" id="2.7.13.3" evidence="3"/>
<feature type="domain" description="HAMP" evidence="12">
    <location>
        <begin position="180"/>
        <end position="235"/>
    </location>
</feature>
<dbReference type="SMART" id="SM00304">
    <property type="entry name" value="HAMP"/>
    <property type="match status" value="1"/>
</dbReference>
<dbReference type="Pfam" id="PF00512">
    <property type="entry name" value="HisKA"/>
    <property type="match status" value="1"/>
</dbReference>
<dbReference type="InterPro" id="IPR005467">
    <property type="entry name" value="His_kinase_dom"/>
</dbReference>
<gene>
    <name evidence="13" type="ORF">Sps_01189</name>
</gene>
<evidence type="ECO:0000256" key="4">
    <source>
        <dbReference type="ARBA" id="ARBA00022475"/>
    </source>
</evidence>
<evidence type="ECO:0000256" key="2">
    <source>
        <dbReference type="ARBA" id="ARBA00004651"/>
    </source>
</evidence>
<comment type="catalytic activity">
    <reaction evidence="1">
        <text>ATP + protein L-histidine = ADP + protein N-phospho-L-histidine.</text>
        <dbReference type="EC" id="2.7.13.3"/>
    </reaction>
</comment>
<evidence type="ECO:0000256" key="7">
    <source>
        <dbReference type="ARBA" id="ARBA00022741"/>
    </source>
</evidence>
<dbReference type="GO" id="GO:0005886">
    <property type="term" value="C:plasma membrane"/>
    <property type="evidence" value="ECO:0007669"/>
    <property type="project" value="UniProtKB-SubCell"/>
</dbReference>
<dbReference type="RefSeq" id="WP_077751689.1">
    <property type="nucleotide sequence ID" value="NZ_CP014782.1"/>
</dbReference>
<dbReference type="STRING" id="225848.Sps_01189"/>
<dbReference type="AlphaFoldDB" id="A0A1S6HLH2"/>
<keyword evidence="6" id="KW-0808">Transferase</keyword>
<evidence type="ECO:0000256" key="8">
    <source>
        <dbReference type="ARBA" id="ARBA00022777"/>
    </source>
</evidence>
<evidence type="ECO:0000256" key="9">
    <source>
        <dbReference type="ARBA" id="ARBA00022840"/>
    </source>
</evidence>
<dbReference type="Gene3D" id="3.30.450.170">
    <property type="entry name" value="Two-component histidine kinase, sensor domain"/>
    <property type="match status" value="1"/>
</dbReference>
<dbReference type="CDD" id="cd06225">
    <property type="entry name" value="HAMP"/>
    <property type="match status" value="1"/>
</dbReference>
<dbReference type="InterPro" id="IPR038428">
    <property type="entry name" value="HK_sensor_dom_sf"/>
</dbReference>
<dbReference type="SUPFAM" id="SSF47384">
    <property type="entry name" value="Homodimeric domain of signal transducing histidine kinase"/>
    <property type="match status" value="1"/>
</dbReference>
<evidence type="ECO:0000256" key="5">
    <source>
        <dbReference type="ARBA" id="ARBA00022553"/>
    </source>
</evidence>
<accession>A0A1S6HLH2</accession>
<dbReference type="InterPro" id="IPR004358">
    <property type="entry name" value="Sig_transdc_His_kin-like_C"/>
</dbReference>
<dbReference type="SMART" id="SM00388">
    <property type="entry name" value="HisKA"/>
    <property type="match status" value="1"/>
</dbReference>
<dbReference type="Pfam" id="PF00672">
    <property type="entry name" value="HAMP"/>
    <property type="match status" value="1"/>
</dbReference>
<dbReference type="Proteomes" id="UP000189545">
    <property type="component" value="Chromosome"/>
</dbReference>
<dbReference type="SUPFAM" id="SSF55874">
    <property type="entry name" value="ATPase domain of HSP90 chaperone/DNA topoisomerase II/histidine kinase"/>
    <property type="match status" value="1"/>
</dbReference>
<feature type="transmembrane region" description="Helical" evidence="10">
    <location>
        <begin position="160"/>
        <end position="183"/>
    </location>
</feature>
<name>A0A1S6HLH2_9GAMM</name>
<dbReference type="PROSITE" id="PS50885">
    <property type="entry name" value="HAMP"/>
    <property type="match status" value="1"/>
</dbReference>
<dbReference type="Gene3D" id="1.10.287.130">
    <property type="match status" value="1"/>
</dbReference>
<dbReference type="CDD" id="cd00082">
    <property type="entry name" value="HisKA"/>
    <property type="match status" value="1"/>
</dbReference>
<keyword evidence="7" id="KW-0547">Nucleotide-binding</keyword>
<dbReference type="Gene3D" id="3.30.565.10">
    <property type="entry name" value="Histidine kinase-like ATPase, C-terminal domain"/>
    <property type="match status" value="1"/>
</dbReference>
<dbReference type="SMART" id="SM00387">
    <property type="entry name" value="HATPase_c"/>
    <property type="match status" value="1"/>
</dbReference>
<dbReference type="Gene3D" id="6.10.340.10">
    <property type="match status" value="1"/>
</dbReference>
<dbReference type="InterPro" id="IPR050980">
    <property type="entry name" value="2C_sensor_his_kinase"/>
</dbReference>
<protein>
    <recommendedName>
        <fullName evidence="3">histidine kinase</fullName>
        <ecNumber evidence="3">2.7.13.3</ecNumber>
    </recommendedName>
</protein>
<dbReference type="InterPro" id="IPR003661">
    <property type="entry name" value="HisK_dim/P_dom"/>
</dbReference>
<evidence type="ECO:0000313" key="13">
    <source>
        <dbReference type="EMBL" id="AQS36360.1"/>
    </source>
</evidence>
<evidence type="ECO:0000313" key="14">
    <source>
        <dbReference type="Proteomes" id="UP000189545"/>
    </source>
</evidence>
<evidence type="ECO:0000256" key="1">
    <source>
        <dbReference type="ARBA" id="ARBA00000085"/>
    </source>
</evidence>
<comment type="subcellular location">
    <subcellularLocation>
        <location evidence="2">Cell membrane</location>
        <topology evidence="2">Multi-pass membrane protein</topology>
    </subcellularLocation>
</comment>
<dbReference type="EMBL" id="CP014782">
    <property type="protein sequence ID" value="AQS36360.1"/>
    <property type="molecule type" value="Genomic_DNA"/>
</dbReference>